<gene>
    <name evidence="2" type="ORF">CFSAN001627_13448</name>
    <name evidence="1" type="ORF">CFSAN001627_17828</name>
</gene>
<sequence length="27" mass="3338">YEDNSPLKKIIKAFEKNNYEFKKITEF</sequence>
<evidence type="ECO:0000313" key="1">
    <source>
        <dbReference type="EMBL" id="EKN40704.1"/>
    </source>
</evidence>
<dbReference type="AlphaFoldDB" id="M1ZQI0"/>
<dbReference type="Proteomes" id="UP000011944">
    <property type="component" value="Unassembled WGS sequence"/>
</dbReference>
<dbReference type="EMBL" id="AMXI01001084">
    <property type="protein sequence ID" value="EKN40704.1"/>
    <property type="molecule type" value="Genomic_DNA"/>
</dbReference>
<name>M1ZQI0_CLOBO</name>
<comment type="caution">
    <text evidence="2">The sequence shown here is derived from an EMBL/GenBank/DDBJ whole genome shotgun (WGS) entry which is preliminary data.</text>
</comment>
<organism evidence="2 3">
    <name type="scientific">Clostridium botulinum CFSAN001627</name>
    <dbReference type="NCBI Taxonomy" id="1232189"/>
    <lineage>
        <taxon>Bacteria</taxon>
        <taxon>Bacillati</taxon>
        <taxon>Bacillota</taxon>
        <taxon>Clostridia</taxon>
        <taxon>Eubacteriales</taxon>
        <taxon>Clostridiaceae</taxon>
        <taxon>Clostridium</taxon>
    </lineage>
</organism>
<dbReference type="EMBL" id="AMXI01000785">
    <property type="protein sequence ID" value="EKN41406.1"/>
    <property type="molecule type" value="Genomic_DNA"/>
</dbReference>
<reference evidence="2 3" key="1">
    <citation type="submission" date="2012-10" db="EMBL/GenBank/DDBJ databases">
        <authorList>
            <person name="Strain E.A."/>
            <person name="Brown E."/>
            <person name="Allard M.W."/>
            <person name="Gonzalez-Escalona N."/>
            <person name="Timme R."/>
        </authorList>
    </citation>
    <scope>NUCLEOTIDE SEQUENCE [LARGE SCALE GENOMIC DNA]</scope>
    <source>
        <strain evidence="2 3">CFSAN001627</strain>
    </source>
</reference>
<protein>
    <submittedName>
        <fullName evidence="2">Uncharacterized protein</fullName>
    </submittedName>
</protein>
<reference evidence="2 3" key="2">
    <citation type="submission" date="2013-03" db="EMBL/GenBank/DDBJ databases">
        <title>Diversity in Clostridium botulinum.</title>
        <authorList>
            <person name="Timme R.E."/>
            <person name="Allard M."/>
            <person name="Luo Y."/>
            <person name="Strain E."/>
            <person name="Gonzalez-Escalona N."/>
            <person name="Brown E."/>
        </authorList>
    </citation>
    <scope>NUCLEOTIDE SEQUENCE [LARGE SCALE GENOMIC DNA]</scope>
    <source>
        <strain evidence="2 3">CFSAN001627</strain>
    </source>
</reference>
<evidence type="ECO:0000313" key="3">
    <source>
        <dbReference type="Proteomes" id="UP000011944"/>
    </source>
</evidence>
<evidence type="ECO:0000313" key="2">
    <source>
        <dbReference type="EMBL" id="EKN41406.1"/>
    </source>
</evidence>
<feature type="non-terminal residue" evidence="2">
    <location>
        <position position="1"/>
    </location>
</feature>
<accession>M1ZQI0</accession>
<proteinExistence type="predicted"/>